<dbReference type="InterPro" id="IPR010923">
    <property type="entry name" value="T(6)A37_SUA5"/>
</dbReference>
<dbReference type="Gene3D" id="3.40.50.11030">
    <property type="entry name" value="Threonylcarbamoyl-AMP synthase, C-terminal domain"/>
    <property type="match status" value="1"/>
</dbReference>
<dbReference type="Pfam" id="PF01300">
    <property type="entry name" value="Sua5_yciO_yrdC"/>
    <property type="match status" value="1"/>
</dbReference>
<dbReference type="PIRSF" id="PIRSF004930">
    <property type="entry name" value="Tln_factor_SUA5"/>
    <property type="match status" value="1"/>
</dbReference>
<feature type="binding site" evidence="14">
    <location>
        <position position="61"/>
    </location>
    <ligand>
        <name>L-threonine</name>
        <dbReference type="ChEBI" id="CHEBI:57926"/>
    </ligand>
</feature>
<comment type="caution">
    <text evidence="16">The sequence shown here is derived from an EMBL/GenBank/DDBJ whole genome shotgun (WGS) entry which is preliminary data.</text>
</comment>
<dbReference type="PROSITE" id="PS51163">
    <property type="entry name" value="YRDC"/>
    <property type="match status" value="1"/>
</dbReference>
<comment type="catalytic activity">
    <reaction evidence="12 13">
        <text>L-threonine + hydrogencarbonate + ATP = L-threonylcarbamoyladenylate + diphosphate + H2O</text>
        <dbReference type="Rhea" id="RHEA:36407"/>
        <dbReference type="ChEBI" id="CHEBI:15377"/>
        <dbReference type="ChEBI" id="CHEBI:17544"/>
        <dbReference type="ChEBI" id="CHEBI:30616"/>
        <dbReference type="ChEBI" id="CHEBI:33019"/>
        <dbReference type="ChEBI" id="CHEBI:57926"/>
        <dbReference type="ChEBI" id="CHEBI:73682"/>
        <dbReference type="EC" id="2.7.7.87"/>
    </reaction>
</comment>
<dbReference type="GO" id="GO:0006450">
    <property type="term" value="P:regulation of translational fidelity"/>
    <property type="evidence" value="ECO:0007669"/>
    <property type="project" value="TreeGrafter"/>
</dbReference>
<dbReference type="Proteomes" id="UP000051859">
    <property type="component" value="Unassembled WGS sequence"/>
</dbReference>
<dbReference type="EC" id="2.7.7.87" evidence="3 13"/>
<gene>
    <name evidence="16" type="ORF">IV81_GL001475</name>
</gene>
<name>A0A0R2L6C7_9LACO</name>
<evidence type="ECO:0000256" key="14">
    <source>
        <dbReference type="PIRSR" id="PIRSR004930-1"/>
    </source>
</evidence>
<dbReference type="Pfam" id="PF03481">
    <property type="entry name" value="Sua5_C"/>
    <property type="match status" value="1"/>
</dbReference>
<evidence type="ECO:0000256" key="11">
    <source>
        <dbReference type="ARBA" id="ARBA00029774"/>
    </source>
</evidence>
<dbReference type="InterPro" id="IPR017945">
    <property type="entry name" value="DHBP_synth_RibB-like_a/b_dom"/>
</dbReference>
<dbReference type="InterPro" id="IPR006070">
    <property type="entry name" value="Sua5-like_dom"/>
</dbReference>
<dbReference type="Gene3D" id="3.90.870.10">
    <property type="entry name" value="DHBP synthase"/>
    <property type="match status" value="1"/>
</dbReference>
<evidence type="ECO:0000256" key="6">
    <source>
        <dbReference type="ARBA" id="ARBA00022679"/>
    </source>
</evidence>
<evidence type="ECO:0000313" key="17">
    <source>
        <dbReference type="Proteomes" id="UP000051859"/>
    </source>
</evidence>
<evidence type="ECO:0000256" key="8">
    <source>
        <dbReference type="ARBA" id="ARBA00022695"/>
    </source>
</evidence>
<evidence type="ECO:0000256" key="3">
    <source>
        <dbReference type="ARBA" id="ARBA00012584"/>
    </source>
</evidence>
<dbReference type="PANTHER" id="PTHR17490:SF16">
    <property type="entry name" value="THREONYLCARBAMOYL-AMP SYNTHASE"/>
    <property type="match status" value="1"/>
</dbReference>
<dbReference type="GO" id="GO:0000049">
    <property type="term" value="F:tRNA binding"/>
    <property type="evidence" value="ECO:0007669"/>
    <property type="project" value="TreeGrafter"/>
</dbReference>
<organism evidence="16 17">
    <name type="scientific">Pediococcus stilesii</name>
    <dbReference type="NCBI Taxonomy" id="331679"/>
    <lineage>
        <taxon>Bacteria</taxon>
        <taxon>Bacillati</taxon>
        <taxon>Bacillota</taxon>
        <taxon>Bacilli</taxon>
        <taxon>Lactobacillales</taxon>
        <taxon>Lactobacillaceae</taxon>
        <taxon>Pediococcus</taxon>
    </lineage>
</organism>
<dbReference type="AlphaFoldDB" id="A0A0R2L6C7"/>
<keyword evidence="5 13" id="KW-0963">Cytoplasm</keyword>
<dbReference type="GO" id="GO:0005524">
    <property type="term" value="F:ATP binding"/>
    <property type="evidence" value="ECO:0007669"/>
    <property type="project" value="UniProtKB-UniRule"/>
</dbReference>
<dbReference type="FunFam" id="3.90.870.10:FF:000009">
    <property type="entry name" value="Threonylcarbamoyl-AMP synthase, putative"/>
    <property type="match status" value="1"/>
</dbReference>
<dbReference type="InterPro" id="IPR050156">
    <property type="entry name" value="TC-AMP_synthase_SUA5"/>
</dbReference>
<accession>A0A0R2L6C7</accession>
<sequence length="340" mass="37019">MSKLFSKEEINEAAKAINEGKLVSFPTETVYGLGADATNPEAVKKVYAAKGRPSDNPLIVHVADQAGVEKFANIDEQSKALMDKFWPGPLTIILPIKPNALAPVVTGGLNTAAFRNPDNAATIKLIQEAGVPLVGPSANTSGKPSPTKPEHVMHDLDGKIAGVLDDGETKIGVESTVLDMSGKIPSILRPGAITVDDLKEILPEVQTDHHQVGKDEVPKAPGMKYKHYAPNAQVYIVEDSEWPEVGQWIAKHANQIVGVMTTDATFRNNKLDSYDNIRYMSLGDGPESASHRLFDELRTFDQNLLINVIFSQKFDRIGIGEAYMNRLQKSAGNTYFSDIN</sequence>
<comment type="subcellular location">
    <subcellularLocation>
        <location evidence="1 13">Cytoplasm</location>
    </subcellularLocation>
</comment>
<feature type="binding site" evidence="14">
    <location>
        <position position="175"/>
    </location>
    <ligand>
        <name>L-threonine</name>
        <dbReference type="ChEBI" id="CHEBI:57926"/>
    </ligand>
</feature>
<dbReference type="PATRIC" id="fig|331679.3.peg.1509"/>
<evidence type="ECO:0000256" key="2">
    <source>
        <dbReference type="ARBA" id="ARBA00007663"/>
    </source>
</evidence>
<evidence type="ECO:0000256" key="9">
    <source>
        <dbReference type="ARBA" id="ARBA00022741"/>
    </source>
</evidence>
<comment type="similarity">
    <text evidence="2 13">Belongs to the SUA5 family.</text>
</comment>
<dbReference type="PANTHER" id="PTHR17490">
    <property type="entry name" value="SUA5"/>
    <property type="match status" value="1"/>
</dbReference>
<dbReference type="NCBIfam" id="TIGR00057">
    <property type="entry name" value="L-threonylcarbamoyladenylate synthase"/>
    <property type="match status" value="1"/>
</dbReference>
<feature type="binding site" evidence="14">
    <location>
        <position position="111"/>
    </location>
    <ligand>
        <name>ATP</name>
        <dbReference type="ChEBI" id="CHEBI:30616"/>
    </ligand>
</feature>
<evidence type="ECO:0000259" key="15">
    <source>
        <dbReference type="PROSITE" id="PS51163"/>
    </source>
</evidence>
<evidence type="ECO:0000256" key="7">
    <source>
        <dbReference type="ARBA" id="ARBA00022694"/>
    </source>
</evidence>
<feature type="binding site" evidence="14">
    <location>
        <position position="145"/>
    </location>
    <ligand>
        <name>ATP</name>
        <dbReference type="ChEBI" id="CHEBI:30616"/>
    </ligand>
</feature>
<feature type="binding site" evidence="14">
    <location>
        <position position="115"/>
    </location>
    <ligand>
        <name>L-threonine</name>
        <dbReference type="ChEBI" id="CHEBI:57926"/>
    </ligand>
</feature>
<keyword evidence="7 13" id="KW-0819">tRNA processing</keyword>
<comment type="function">
    <text evidence="13">Required for the formation of a threonylcarbamoyl group on adenosine at position 37 (t(6)A37) in tRNAs that read codons beginning with adenine.</text>
</comment>
<evidence type="ECO:0000256" key="10">
    <source>
        <dbReference type="ARBA" id="ARBA00022840"/>
    </source>
</evidence>
<feature type="binding site" evidence="14">
    <location>
        <position position="56"/>
    </location>
    <ligand>
        <name>ATP</name>
        <dbReference type="ChEBI" id="CHEBI:30616"/>
    </ligand>
</feature>
<dbReference type="GO" id="GO:0008033">
    <property type="term" value="P:tRNA processing"/>
    <property type="evidence" value="ECO:0007669"/>
    <property type="project" value="UniProtKB-KW"/>
</dbReference>
<feature type="binding site" evidence="14">
    <location>
        <position position="29"/>
    </location>
    <ligand>
        <name>L-threonine</name>
        <dbReference type="ChEBI" id="CHEBI:57926"/>
    </ligand>
</feature>
<reference evidence="16 17" key="1">
    <citation type="journal article" date="2015" name="Genome Announc.">
        <title>Expanding the biotechnology potential of lactobacilli through comparative genomics of 213 strains and associated genera.</title>
        <authorList>
            <person name="Sun Z."/>
            <person name="Harris H.M."/>
            <person name="McCann A."/>
            <person name="Guo C."/>
            <person name="Argimon S."/>
            <person name="Zhang W."/>
            <person name="Yang X."/>
            <person name="Jeffery I.B."/>
            <person name="Cooney J.C."/>
            <person name="Kagawa T.F."/>
            <person name="Liu W."/>
            <person name="Song Y."/>
            <person name="Salvetti E."/>
            <person name="Wrobel A."/>
            <person name="Rasinkangas P."/>
            <person name="Parkhill J."/>
            <person name="Rea M.C."/>
            <person name="O'Sullivan O."/>
            <person name="Ritari J."/>
            <person name="Douillard F.P."/>
            <person name="Paul Ross R."/>
            <person name="Yang R."/>
            <person name="Briner A.E."/>
            <person name="Felis G.E."/>
            <person name="de Vos W.M."/>
            <person name="Barrangou R."/>
            <person name="Klaenhammer T.R."/>
            <person name="Caufield P.W."/>
            <person name="Cui Y."/>
            <person name="Zhang H."/>
            <person name="O'Toole P.W."/>
        </authorList>
    </citation>
    <scope>NUCLEOTIDE SEQUENCE [LARGE SCALE GENOMIC DNA]</scope>
    <source>
        <strain evidence="16 17">DSM 18001</strain>
    </source>
</reference>
<dbReference type="GO" id="GO:0003725">
    <property type="term" value="F:double-stranded RNA binding"/>
    <property type="evidence" value="ECO:0007669"/>
    <property type="project" value="UniProtKB-UniRule"/>
</dbReference>
<dbReference type="SUPFAM" id="SSF55821">
    <property type="entry name" value="YrdC/RibB"/>
    <property type="match status" value="1"/>
</dbReference>
<dbReference type="InterPro" id="IPR005145">
    <property type="entry name" value="Sua5_C"/>
</dbReference>
<dbReference type="EMBL" id="JQBX01000006">
    <property type="protein sequence ID" value="KRN94295.1"/>
    <property type="molecule type" value="Genomic_DNA"/>
</dbReference>
<keyword evidence="8 13" id="KW-0548">Nucleotidyltransferase</keyword>
<dbReference type="InterPro" id="IPR038385">
    <property type="entry name" value="Sua5/YwlC_C"/>
</dbReference>
<feature type="binding site" evidence="14">
    <location>
        <position position="52"/>
    </location>
    <ligand>
        <name>ATP</name>
        <dbReference type="ChEBI" id="CHEBI:30616"/>
    </ligand>
</feature>
<evidence type="ECO:0000313" key="16">
    <source>
        <dbReference type="EMBL" id="KRN94295.1"/>
    </source>
</evidence>
<feature type="binding site" evidence="14">
    <location>
        <position position="137"/>
    </location>
    <ligand>
        <name>ATP</name>
        <dbReference type="ChEBI" id="CHEBI:30616"/>
    </ligand>
</feature>
<keyword evidence="9 13" id="KW-0547">Nucleotide-binding</keyword>
<keyword evidence="10 13" id="KW-0067">ATP-binding</keyword>
<dbReference type="GO" id="GO:0061710">
    <property type="term" value="F:L-threonylcarbamoyladenylate synthase"/>
    <property type="evidence" value="ECO:0007669"/>
    <property type="project" value="UniProtKB-EC"/>
</dbReference>
<keyword evidence="6 13" id="KW-0808">Transferase</keyword>
<evidence type="ECO:0000256" key="1">
    <source>
        <dbReference type="ARBA" id="ARBA00004496"/>
    </source>
</evidence>
<dbReference type="GO" id="GO:0005737">
    <property type="term" value="C:cytoplasm"/>
    <property type="evidence" value="ECO:0007669"/>
    <property type="project" value="UniProtKB-SubCell"/>
</dbReference>
<feature type="binding site" evidence="14">
    <location>
        <position position="189"/>
    </location>
    <ligand>
        <name>ATP</name>
        <dbReference type="ChEBI" id="CHEBI:30616"/>
    </ligand>
</feature>
<evidence type="ECO:0000256" key="13">
    <source>
        <dbReference type="PIRNR" id="PIRNR004930"/>
    </source>
</evidence>
<protein>
    <recommendedName>
        <fullName evidence="4 13">Threonylcarbamoyl-AMP synthase</fullName>
        <shortName evidence="13">TC-AMP synthase</shortName>
        <ecNumber evidence="3 13">2.7.7.87</ecNumber>
    </recommendedName>
    <alternativeName>
        <fullName evidence="11 13">L-threonylcarbamoyladenylate synthase</fullName>
    </alternativeName>
</protein>
<evidence type="ECO:0000256" key="4">
    <source>
        <dbReference type="ARBA" id="ARBA00015492"/>
    </source>
</evidence>
<feature type="domain" description="YrdC-like" evidence="15">
    <location>
        <begin position="7"/>
        <end position="193"/>
    </location>
</feature>
<dbReference type="RefSeq" id="WP_057802403.1">
    <property type="nucleotide sequence ID" value="NZ_JQBX01000006.1"/>
</dbReference>
<keyword evidence="17" id="KW-1185">Reference proteome</keyword>
<dbReference type="STRING" id="331679.IV81_GL001475"/>
<evidence type="ECO:0000256" key="12">
    <source>
        <dbReference type="ARBA" id="ARBA00048366"/>
    </source>
</evidence>
<evidence type="ECO:0000256" key="5">
    <source>
        <dbReference type="ARBA" id="ARBA00022490"/>
    </source>
</evidence>
<feature type="binding site" evidence="14">
    <location>
        <position position="228"/>
    </location>
    <ligand>
        <name>ATP</name>
        <dbReference type="ChEBI" id="CHEBI:30616"/>
    </ligand>
</feature>
<proteinExistence type="inferred from homology"/>